<feature type="region of interest" description="Disordered" evidence="7">
    <location>
        <begin position="46"/>
        <end position="71"/>
    </location>
</feature>
<name>A0A1D6M0A9_MAIZE</name>
<evidence type="ECO:0000256" key="4">
    <source>
        <dbReference type="ARBA" id="ARBA00022840"/>
    </source>
</evidence>
<protein>
    <submittedName>
        <fullName evidence="9">Uncharacterized protein</fullName>
    </submittedName>
</protein>
<keyword evidence="4" id="KW-0067">ATP-binding</keyword>
<dbReference type="Pfam" id="PF00664">
    <property type="entry name" value="ABC_membrane"/>
    <property type="match status" value="1"/>
</dbReference>
<dbReference type="InterPro" id="IPR036640">
    <property type="entry name" value="ABC1_TM_sf"/>
</dbReference>
<dbReference type="InterPro" id="IPR011527">
    <property type="entry name" value="ABC1_TM_dom"/>
</dbReference>
<dbReference type="GO" id="GO:0140359">
    <property type="term" value="F:ABC-type transporter activity"/>
    <property type="evidence" value="ECO:0007669"/>
    <property type="project" value="InterPro"/>
</dbReference>
<proteinExistence type="predicted"/>
<sequence length="133" mass="14755">MAVLKDKTVILVTHQVEFLSKVDKILSGTAFEQLVSAHRDSKAALDARSQDRGKGAEVLQKQGPDAGFFDSTPTGRIMTRVSSDLSILDFDVPYTMTFVITGTIEVAATMIIMIVVTWQRYYIASTRELVRIN</sequence>
<accession>A0A1D6M0A9</accession>
<evidence type="ECO:0000256" key="7">
    <source>
        <dbReference type="SAM" id="MobiDB-lite"/>
    </source>
</evidence>
<dbReference type="GO" id="GO:0005524">
    <property type="term" value="F:ATP binding"/>
    <property type="evidence" value="ECO:0007669"/>
    <property type="project" value="UniProtKB-KW"/>
</dbReference>
<organism evidence="9">
    <name type="scientific">Zea mays</name>
    <name type="common">Maize</name>
    <dbReference type="NCBI Taxonomy" id="4577"/>
    <lineage>
        <taxon>Eukaryota</taxon>
        <taxon>Viridiplantae</taxon>
        <taxon>Streptophyta</taxon>
        <taxon>Embryophyta</taxon>
        <taxon>Tracheophyta</taxon>
        <taxon>Spermatophyta</taxon>
        <taxon>Magnoliopsida</taxon>
        <taxon>Liliopsida</taxon>
        <taxon>Poales</taxon>
        <taxon>Poaceae</taxon>
        <taxon>PACMAD clade</taxon>
        <taxon>Panicoideae</taxon>
        <taxon>Andropogonodae</taxon>
        <taxon>Andropogoneae</taxon>
        <taxon>Tripsacinae</taxon>
        <taxon>Zea</taxon>
    </lineage>
</organism>
<feature type="transmembrane region" description="Helical" evidence="8">
    <location>
        <begin position="94"/>
        <end position="118"/>
    </location>
</feature>
<keyword evidence="1" id="KW-0813">Transport</keyword>
<keyword evidence="6 8" id="KW-0472">Membrane</keyword>
<evidence type="ECO:0000256" key="2">
    <source>
        <dbReference type="ARBA" id="ARBA00022692"/>
    </source>
</evidence>
<keyword evidence="3" id="KW-0547">Nucleotide-binding</keyword>
<dbReference type="PANTHER" id="PTHR24223">
    <property type="entry name" value="ATP-BINDING CASSETTE SUB-FAMILY C"/>
    <property type="match status" value="1"/>
</dbReference>
<evidence type="ECO:0000256" key="1">
    <source>
        <dbReference type="ARBA" id="ARBA00022448"/>
    </source>
</evidence>
<keyword evidence="5 8" id="KW-1133">Transmembrane helix</keyword>
<dbReference type="eggNOG" id="KOG0054">
    <property type="taxonomic scope" value="Eukaryota"/>
</dbReference>
<dbReference type="EMBL" id="CM000782">
    <property type="protein sequence ID" value="AQK84748.1"/>
    <property type="molecule type" value="Genomic_DNA"/>
</dbReference>
<evidence type="ECO:0000313" key="9">
    <source>
        <dbReference type="EMBL" id="AQK84748.1"/>
    </source>
</evidence>
<dbReference type="SUPFAM" id="SSF90123">
    <property type="entry name" value="ABC transporter transmembrane region"/>
    <property type="match status" value="1"/>
</dbReference>
<dbReference type="GO" id="GO:0016020">
    <property type="term" value="C:membrane"/>
    <property type="evidence" value="ECO:0007669"/>
    <property type="project" value="InterPro"/>
</dbReference>
<keyword evidence="2 8" id="KW-0812">Transmembrane</keyword>
<evidence type="ECO:0000256" key="3">
    <source>
        <dbReference type="ARBA" id="ARBA00022741"/>
    </source>
</evidence>
<evidence type="ECO:0000256" key="5">
    <source>
        <dbReference type="ARBA" id="ARBA00022989"/>
    </source>
</evidence>
<dbReference type="PROSITE" id="PS50929">
    <property type="entry name" value="ABC_TM1F"/>
    <property type="match status" value="1"/>
</dbReference>
<dbReference type="InterPro" id="IPR050173">
    <property type="entry name" value="ABC_transporter_C-like"/>
</dbReference>
<evidence type="ECO:0000256" key="8">
    <source>
        <dbReference type="SAM" id="Phobius"/>
    </source>
</evidence>
<dbReference type="Gene3D" id="1.20.1560.10">
    <property type="entry name" value="ABC transporter type 1, transmembrane domain"/>
    <property type="match status" value="1"/>
</dbReference>
<evidence type="ECO:0000256" key="6">
    <source>
        <dbReference type="ARBA" id="ARBA00023136"/>
    </source>
</evidence>
<dbReference type="PaxDb" id="4577-GRMZM5G872041_P01"/>
<dbReference type="AlphaFoldDB" id="A0A1D6M0A9"/>
<gene>
    <name evidence="9" type="ORF">ZEAMMB73_Zm00001d037767</name>
</gene>
<feature type="compositionally biased region" description="Basic and acidic residues" evidence="7">
    <location>
        <begin position="46"/>
        <end position="55"/>
    </location>
</feature>
<dbReference type="InParanoid" id="A0A1D6M0A9"/>
<dbReference type="STRING" id="4577.A0A1D6M0A9"/>
<reference evidence="9" key="1">
    <citation type="submission" date="2015-12" db="EMBL/GenBank/DDBJ databases">
        <title>Update maize B73 reference genome by single molecule sequencing technologies.</title>
        <authorList>
            <consortium name="Maize Genome Sequencing Project"/>
            <person name="Ware D."/>
        </authorList>
    </citation>
    <scope>NUCLEOTIDE SEQUENCE</scope>
    <source>
        <tissue evidence="9">Seedling</tissue>
    </source>
</reference>
<dbReference type="PANTHER" id="PTHR24223:SF388">
    <property type="entry name" value="OS05G0196100 PROTEIN"/>
    <property type="match status" value="1"/>
</dbReference>